<evidence type="ECO:0000313" key="1">
    <source>
        <dbReference type="EMBL" id="KAI8432642.1"/>
    </source>
</evidence>
<evidence type="ECO:0000313" key="2">
    <source>
        <dbReference type="Proteomes" id="UP001064048"/>
    </source>
</evidence>
<dbReference type="Proteomes" id="UP001064048">
    <property type="component" value="Chromosome 24"/>
</dbReference>
<gene>
    <name evidence="1" type="ORF">MSG28_013621</name>
</gene>
<protein>
    <submittedName>
        <fullName evidence="1">Uncharacterized protein</fullName>
    </submittedName>
</protein>
<organism evidence="1 2">
    <name type="scientific">Choristoneura fumiferana</name>
    <name type="common">Spruce budworm moth</name>
    <name type="synonym">Archips fumiferana</name>
    <dbReference type="NCBI Taxonomy" id="7141"/>
    <lineage>
        <taxon>Eukaryota</taxon>
        <taxon>Metazoa</taxon>
        <taxon>Ecdysozoa</taxon>
        <taxon>Arthropoda</taxon>
        <taxon>Hexapoda</taxon>
        <taxon>Insecta</taxon>
        <taxon>Pterygota</taxon>
        <taxon>Neoptera</taxon>
        <taxon>Endopterygota</taxon>
        <taxon>Lepidoptera</taxon>
        <taxon>Glossata</taxon>
        <taxon>Ditrysia</taxon>
        <taxon>Tortricoidea</taxon>
        <taxon>Tortricidae</taxon>
        <taxon>Tortricinae</taxon>
        <taxon>Choristoneura</taxon>
    </lineage>
</organism>
<keyword evidence="2" id="KW-1185">Reference proteome</keyword>
<sequence length="514" mass="56184">MKYPTDMARLGSPKPRVVVHHGEYSAGETTGGLSVFFTVLCIVDLFGVFPVVALPRSVIACGIYAVPLVLVVFALQLYTAVLLGRCWLLAKEIAPTIREKNRYPYAAVAELAFGGHARRLVTFLIDATVFSAGVPNFIVASQSMQIFWWKITGGEVGVSYCVWMLLIGLLLCPVMWLGSPKDMKTLAVTSVCTVSTVAICTWSCILLDDVSPASAGVLAYQPRPQDLIVAYGIISFQFDIHPMLLTIQVDMKDSRKINRAVLLGFAFTGALFAVTSALAAYRYGIDVDNNILQGIPPSVALFVVALLVTLQLCLSSAVGNSALFQHVEDLLNIPRDFCVQRCLIRSAIVAFAVFLGETVPRFDIVMGLVGSTLTGPLMFIFPPLFFLKLCHAKANLSKDDDLKMSVSYKSKKQNGGYLENGDATLPILRNALETKYKTFMNSYDELFAQGLERYNIKWYDLLLALVVMMMGVVATVVAMYSSWSDAVNSATFSAPCLLNATAAARSFLEITKKD</sequence>
<reference evidence="1 2" key="1">
    <citation type="journal article" date="2022" name="Genome Biol. Evol.">
        <title>The Spruce Budworm Genome: Reconstructing the Evolutionary History of Antifreeze Proteins.</title>
        <authorList>
            <person name="Beliveau C."/>
            <person name="Gagne P."/>
            <person name="Picq S."/>
            <person name="Vernygora O."/>
            <person name="Keeling C.I."/>
            <person name="Pinkney K."/>
            <person name="Doucet D."/>
            <person name="Wen F."/>
            <person name="Johnston J.S."/>
            <person name="Maaroufi H."/>
            <person name="Boyle B."/>
            <person name="Laroche J."/>
            <person name="Dewar K."/>
            <person name="Juretic N."/>
            <person name="Blackburn G."/>
            <person name="Nisole A."/>
            <person name="Brunet B."/>
            <person name="Brandao M."/>
            <person name="Lumley L."/>
            <person name="Duan J."/>
            <person name="Quan G."/>
            <person name="Lucarotti C.J."/>
            <person name="Roe A.D."/>
            <person name="Sperling F.A.H."/>
            <person name="Levesque R.C."/>
            <person name="Cusson M."/>
        </authorList>
    </citation>
    <scope>NUCLEOTIDE SEQUENCE [LARGE SCALE GENOMIC DNA]</scope>
    <source>
        <strain evidence="1">Glfc:IPQL:Cfum</strain>
    </source>
</reference>
<proteinExistence type="predicted"/>
<accession>A0ACC0K882</accession>
<comment type="caution">
    <text evidence="1">The sequence shown here is derived from an EMBL/GenBank/DDBJ whole genome shotgun (WGS) entry which is preliminary data.</text>
</comment>
<name>A0ACC0K882_CHOFU</name>
<dbReference type="EMBL" id="CM046124">
    <property type="protein sequence ID" value="KAI8432642.1"/>
    <property type="molecule type" value="Genomic_DNA"/>
</dbReference>